<comment type="caution">
    <text evidence="2">The sequence shown here is derived from an EMBL/GenBank/DDBJ whole genome shotgun (WGS) entry which is preliminary data.</text>
</comment>
<dbReference type="AlphaFoldDB" id="A0AAD7DKI7"/>
<evidence type="ECO:0008006" key="4">
    <source>
        <dbReference type="Google" id="ProtNLM"/>
    </source>
</evidence>
<sequence>MFAKTSILVGFVLFAVGAHAQCPNGGVGVGMEQDCLIGNPTSGPSCGDLSGYITSPGTFNSVASKSNLDSVTDLCGLGWTGGARTACDANGNVISVNPPGAGTSVCHSEQITVPLGNFRDLVLLLQPLNNLGNLGQNCG</sequence>
<dbReference type="Proteomes" id="UP001221757">
    <property type="component" value="Unassembled WGS sequence"/>
</dbReference>
<feature type="chain" id="PRO_5042230653" description="Secreted protein" evidence="1">
    <location>
        <begin position="21"/>
        <end position="139"/>
    </location>
</feature>
<evidence type="ECO:0000256" key="1">
    <source>
        <dbReference type="SAM" id="SignalP"/>
    </source>
</evidence>
<keyword evidence="1" id="KW-0732">Signal</keyword>
<accession>A0AAD7DKI7</accession>
<reference evidence="2" key="1">
    <citation type="submission" date="2023-03" db="EMBL/GenBank/DDBJ databases">
        <title>Massive genome expansion in bonnet fungi (Mycena s.s.) driven by repeated elements and novel gene families across ecological guilds.</title>
        <authorList>
            <consortium name="Lawrence Berkeley National Laboratory"/>
            <person name="Harder C.B."/>
            <person name="Miyauchi S."/>
            <person name="Viragh M."/>
            <person name="Kuo A."/>
            <person name="Thoen E."/>
            <person name="Andreopoulos B."/>
            <person name="Lu D."/>
            <person name="Skrede I."/>
            <person name="Drula E."/>
            <person name="Henrissat B."/>
            <person name="Morin E."/>
            <person name="Kohler A."/>
            <person name="Barry K."/>
            <person name="LaButti K."/>
            <person name="Morin E."/>
            <person name="Salamov A."/>
            <person name="Lipzen A."/>
            <person name="Mereny Z."/>
            <person name="Hegedus B."/>
            <person name="Baldrian P."/>
            <person name="Stursova M."/>
            <person name="Weitz H."/>
            <person name="Taylor A."/>
            <person name="Grigoriev I.V."/>
            <person name="Nagy L.G."/>
            <person name="Martin F."/>
            <person name="Kauserud H."/>
        </authorList>
    </citation>
    <scope>NUCLEOTIDE SEQUENCE</scope>
    <source>
        <strain evidence="2">CBHHK067</strain>
    </source>
</reference>
<protein>
    <recommendedName>
        <fullName evidence="4">Secreted protein</fullName>
    </recommendedName>
</protein>
<feature type="signal peptide" evidence="1">
    <location>
        <begin position="1"/>
        <end position="20"/>
    </location>
</feature>
<keyword evidence="3" id="KW-1185">Reference proteome</keyword>
<name>A0AAD7DKI7_MYCRO</name>
<gene>
    <name evidence="2" type="ORF">B0H17DRAFT_1179114</name>
</gene>
<evidence type="ECO:0000313" key="3">
    <source>
        <dbReference type="Proteomes" id="UP001221757"/>
    </source>
</evidence>
<dbReference type="EMBL" id="JARKIE010000048">
    <property type="protein sequence ID" value="KAJ7693010.1"/>
    <property type="molecule type" value="Genomic_DNA"/>
</dbReference>
<proteinExistence type="predicted"/>
<organism evidence="2 3">
    <name type="scientific">Mycena rosella</name>
    <name type="common">Pink bonnet</name>
    <name type="synonym">Agaricus rosellus</name>
    <dbReference type="NCBI Taxonomy" id="1033263"/>
    <lineage>
        <taxon>Eukaryota</taxon>
        <taxon>Fungi</taxon>
        <taxon>Dikarya</taxon>
        <taxon>Basidiomycota</taxon>
        <taxon>Agaricomycotina</taxon>
        <taxon>Agaricomycetes</taxon>
        <taxon>Agaricomycetidae</taxon>
        <taxon>Agaricales</taxon>
        <taxon>Marasmiineae</taxon>
        <taxon>Mycenaceae</taxon>
        <taxon>Mycena</taxon>
    </lineage>
</organism>
<evidence type="ECO:0000313" key="2">
    <source>
        <dbReference type="EMBL" id="KAJ7693010.1"/>
    </source>
</evidence>